<name>A0AAD6YD01_9AGAR</name>
<keyword evidence="8" id="KW-1185">Reference proteome</keyword>
<feature type="domain" description="MYND-type" evidence="6">
    <location>
        <begin position="415"/>
        <end position="457"/>
    </location>
</feature>
<feature type="repeat" description="ANK" evidence="4">
    <location>
        <begin position="65"/>
        <end position="97"/>
    </location>
</feature>
<dbReference type="Gene3D" id="6.10.140.2220">
    <property type="match status" value="1"/>
</dbReference>
<dbReference type="GO" id="GO:0008270">
    <property type="term" value="F:zinc ion binding"/>
    <property type="evidence" value="ECO:0007669"/>
    <property type="project" value="UniProtKB-KW"/>
</dbReference>
<dbReference type="InterPro" id="IPR002893">
    <property type="entry name" value="Znf_MYND"/>
</dbReference>
<organism evidence="7 8">
    <name type="scientific">Mycena pura</name>
    <dbReference type="NCBI Taxonomy" id="153505"/>
    <lineage>
        <taxon>Eukaryota</taxon>
        <taxon>Fungi</taxon>
        <taxon>Dikarya</taxon>
        <taxon>Basidiomycota</taxon>
        <taxon>Agaricomycotina</taxon>
        <taxon>Agaricomycetes</taxon>
        <taxon>Agaricomycetidae</taxon>
        <taxon>Agaricales</taxon>
        <taxon>Marasmiineae</taxon>
        <taxon>Mycenaceae</taxon>
        <taxon>Mycena</taxon>
    </lineage>
</organism>
<reference evidence="7" key="1">
    <citation type="submission" date="2023-03" db="EMBL/GenBank/DDBJ databases">
        <title>Massive genome expansion in bonnet fungi (Mycena s.s.) driven by repeated elements and novel gene families across ecological guilds.</title>
        <authorList>
            <consortium name="Lawrence Berkeley National Laboratory"/>
            <person name="Harder C.B."/>
            <person name="Miyauchi S."/>
            <person name="Viragh M."/>
            <person name="Kuo A."/>
            <person name="Thoen E."/>
            <person name="Andreopoulos B."/>
            <person name="Lu D."/>
            <person name="Skrede I."/>
            <person name="Drula E."/>
            <person name="Henrissat B."/>
            <person name="Morin E."/>
            <person name="Kohler A."/>
            <person name="Barry K."/>
            <person name="LaButti K."/>
            <person name="Morin E."/>
            <person name="Salamov A."/>
            <person name="Lipzen A."/>
            <person name="Mereny Z."/>
            <person name="Hegedus B."/>
            <person name="Baldrian P."/>
            <person name="Stursova M."/>
            <person name="Weitz H."/>
            <person name="Taylor A."/>
            <person name="Grigoriev I.V."/>
            <person name="Nagy L.G."/>
            <person name="Martin F."/>
            <person name="Kauserud H."/>
        </authorList>
    </citation>
    <scope>NUCLEOTIDE SEQUENCE</scope>
    <source>
        <strain evidence="7">9144</strain>
    </source>
</reference>
<keyword evidence="1" id="KW-0479">Metal-binding</keyword>
<gene>
    <name evidence="7" type="ORF">GGX14DRAFT_521305</name>
</gene>
<dbReference type="AlphaFoldDB" id="A0AAD6YD01"/>
<keyword evidence="2 5" id="KW-0863">Zinc-finger</keyword>
<comment type="caution">
    <text evidence="7">The sequence shown here is derived from an EMBL/GenBank/DDBJ whole genome shotgun (WGS) entry which is preliminary data.</text>
</comment>
<evidence type="ECO:0000256" key="5">
    <source>
        <dbReference type="PROSITE-ProRule" id="PRU00134"/>
    </source>
</evidence>
<dbReference type="Pfam" id="PF01753">
    <property type="entry name" value="zf-MYND"/>
    <property type="match status" value="1"/>
</dbReference>
<keyword evidence="3" id="KW-0862">Zinc</keyword>
<proteinExistence type="predicted"/>
<evidence type="ECO:0000256" key="3">
    <source>
        <dbReference type="ARBA" id="ARBA00022833"/>
    </source>
</evidence>
<dbReference type="SUPFAM" id="SSF48403">
    <property type="entry name" value="Ankyrin repeat"/>
    <property type="match status" value="1"/>
</dbReference>
<evidence type="ECO:0000259" key="6">
    <source>
        <dbReference type="PROSITE" id="PS50865"/>
    </source>
</evidence>
<evidence type="ECO:0000256" key="1">
    <source>
        <dbReference type="ARBA" id="ARBA00022723"/>
    </source>
</evidence>
<evidence type="ECO:0000256" key="2">
    <source>
        <dbReference type="ARBA" id="ARBA00022771"/>
    </source>
</evidence>
<dbReference type="Gene3D" id="1.25.40.20">
    <property type="entry name" value="Ankyrin repeat-containing domain"/>
    <property type="match status" value="1"/>
</dbReference>
<dbReference type="EMBL" id="JARJCW010000030">
    <property type="protein sequence ID" value="KAJ7209773.1"/>
    <property type="molecule type" value="Genomic_DNA"/>
</dbReference>
<dbReference type="SMART" id="SM00248">
    <property type="entry name" value="ANK"/>
    <property type="match status" value="2"/>
</dbReference>
<keyword evidence="4" id="KW-0040">ANK repeat</keyword>
<accession>A0AAD6YD01</accession>
<dbReference type="PROSITE" id="PS50088">
    <property type="entry name" value="ANK_REPEAT"/>
    <property type="match status" value="1"/>
</dbReference>
<dbReference type="Proteomes" id="UP001219525">
    <property type="component" value="Unassembled WGS sequence"/>
</dbReference>
<dbReference type="SUPFAM" id="SSF144232">
    <property type="entry name" value="HIT/MYND zinc finger-like"/>
    <property type="match status" value="1"/>
</dbReference>
<dbReference type="InterPro" id="IPR002110">
    <property type="entry name" value="Ankyrin_rpt"/>
</dbReference>
<evidence type="ECO:0000256" key="4">
    <source>
        <dbReference type="PROSITE-ProRule" id="PRU00023"/>
    </source>
</evidence>
<evidence type="ECO:0000313" key="8">
    <source>
        <dbReference type="Proteomes" id="UP001219525"/>
    </source>
</evidence>
<protein>
    <recommendedName>
        <fullName evidence="6">MYND-type domain-containing protein</fullName>
    </recommendedName>
</protein>
<dbReference type="InterPro" id="IPR036770">
    <property type="entry name" value="Ankyrin_rpt-contain_sf"/>
</dbReference>
<sequence>MPLSRPLLPADLVQKIKSDDMMSGFESDVFGQSFHENRLQMRNWLAPLSPDSFVQDNGIGFFAEMKRTSLHLAAYDGDVLAVYELLGLGATADKPDSAGITPVCLAISRLAIFTSHTVRVFSPTGVPLSAADLEKEASRLKSVIRILVEQHVALDKSINGEPLLSILCRSRLWDIIALFLDHGATCPKNITTLLKTTADRSQLTSMLKARPQTPVNRPARKCPCWSGKSVSECHAKAQPYPLRYICVCGSARTYQKCCFARKSYVSEKWDPRLNRIMHDYDKRQSEITEVMEIMQKGDELRKAVARAGGVTVETEPVYPPRYQPDTVRRFMEGLLAQDLGHVDPAFAYALSRVDFIPRPQSRMCSRFLCDNRQQRWNTLIDEYIDTQKDRRTRHSIERAAKIGTWNGALLRACEGPECNKIEGADVKILKCCSKCKMSVYCDSTCQTVAWKTHKTKCGKDGQCEQSLPSQDILLERLRGTKEKLYKEHDAFLAYTTELLKRGQIL</sequence>
<dbReference type="PROSITE" id="PS50865">
    <property type="entry name" value="ZF_MYND_2"/>
    <property type="match status" value="1"/>
</dbReference>
<evidence type="ECO:0000313" key="7">
    <source>
        <dbReference type="EMBL" id="KAJ7209773.1"/>
    </source>
</evidence>